<dbReference type="Proteomes" id="UP001465976">
    <property type="component" value="Unassembled WGS sequence"/>
</dbReference>
<organism evidence="1 2">
    <name type="scientific">Marasmius crinis-equi</name>
    <dbReference type="NCBI Taxonomy" id="585013"/>
    <lineage>
        <taxon>Eukaryota</taxon>
        <taxon>Fungi</taxon>
        <taxon>Dikarya</taxon>
        <taxon>Basidiomycota</taxon>
        <taxon>Agaricomycotina</taxon>
        <taxon>Agaricomycetes</taxon>
        <taxon>Agaricomycetidae</taxon>
        <taxon>Agaricales</taxon>
        <taxon>Marasmiineae</taxon>
        <taxon>Marasmiaceae</taxon>
        <taxon>Marasmius</taxon>
    </lineage>
</organism>
<sequence length="371" mass="43088">MSGLRGKLKKRGIDIWEDPSLNDFFQCIPVELQSEIVKKMRYRDRVHFGRSSKYFQGLADPCTDILYNIDNFLAKFFDDDDILEFLRVQTRTQAIIGGSSGQEFFDHKEHVGPLKVYVVGWRSRRLAQFLPTTGYAAMEIQPPRKLKSISEVTIFTRVGRPDIHVHFTKFAILLPILEQTFSCLMAFMTSTQAIHLFPNSALQYREAVSNSNGREDDISDAITQRLKEDGYTFHDQPTYRERYQGLPEFEWNHVPPHFSEYRFRRRVGDNRTLVIELDENGLSGLGSHINAMETLLMRNSWKHDEEPGPIEFAQFPPVLEWSYVIGRYCQSKDILVQHEHSGHIGGNFCVEFEDLEEEEENLSLQSKSFCM</sequence>
<accession>A0ABR3EN56</accession>
<dbReference type="EMBL" id="JBAHYK010002891">
    <property type="protein sequence ID" value="KAL0564270.1"/>
    <property type="molecule type" value="Genomic_DNA"/>
</dbReference>
<evidence type="ECO:0000313" key="2">
    <source>
        <dbReference type="Proteomes" id="UP001465976"/>
    </source>
</evidence>
<protein>
    <recommendedName>
        <fullName evidence="3">F-box domain-containing protein</fullName>
    </recommendedName>
</protein>
<evidence type="ECO:0008006" key="3">
    <source>
        <dbReference type="Google" id="ProtNLM"/>
    </source>
</evidence>
<reference evidence="1 2" key="1">
    <citation type="submission" date="2024-02" db="EMBL/GenBank/DDBJ databases">
        <title>A draft genome for the cacao thread blight pathogen Marasmius crinis-equi.</title>
        <authorList>
            <person name="Cohen S.P."/>
            <person name="Baruah I.K."/>
            <person name="Amoako-Attah I."/>
            <person name="Bukari Y."/>
            <person name="Meinhardt L.W."/>
            <person name="Bailey B.A."/>
        </authorList>
    </citation>
    <scope>NUCLEOTIDE SEQUENCE [LARGE SCALE GENOMIC DNA]</scope>
    <source>
        <strain evidence="1 2">GH-76</strain>
    </source>
</reference>
<proteinExistence type="predicted"/>
<keyword evidence="2" id="KW-1185">Reference proteome</keyword>
<name>A0ABR3EN56_9AGAR</name>
<evidence type="ECO:0000313" key="1">
    <source>
        <dbReference type="EMBL" id="KAL0564270.1"/>
    </source>
</evidence>
<gene>
    <name evidence="1" type="ORF">V5O48_017780</name>
</gene>
<comment type="caution">
    <text evidence="1">The sequence shown here is derived from an EMBL/GenBank/DDBJ whole genome shotgun (WGS) entry which is preliminary data.</text>
</comment>